<feature type="region of interest" description="Disordered" evidence="1">
    <location>
        <begin position="53"/>
        <end position="79"/>
    </location>
</feature>
<keyword evidence="3" id="KW-1185">Reference proteome</keyword>
<dbReference type="EMBL" id="JBDODL010001416">
    <property type="protein sequence ID" value="MES1921494.1"/>
    <property type="molecule type" value="Genomic_DNA"/>
</dbReference>
<gene>
    <name evidence="2" type="ORF">MHBO_003022</name>
</gene>
<accession>A0ABV2APV4</accession>
<sequence>MAFVIDKKGNLNNNKSSRELELEGALLGNLDTNGEQTAFEKANGFLSGISEFSEYSSESERPKDVWSDSEDEAPKDQIEAHTPKWARILSEKSKRKFKNRIKTDSKLIKENPKELKKDILSVVNIQTFYNDGSKKVF</sequence>
<name>A0ABV2APV4_9EUKA</name>
<feature type="compositionally biased region" description="Basic and acidic residues" evidence="1">
    <location>
        <begin position="58"/>
        <end position="79"/>
    </location>
</feature>
<reference evidence="2 3" key="1">
    <citation type="journal article" date="2024" name="BMC Biol.">
        <title>Comparative genomics of Ascetosporea gives new insight into the evolutionary basis for animal parasitism in Rhizaria.</title>
        <authorList>
            <person name="Hiltunen Thoren M."/>
            <person name="Onut-Brannstrom I."/>
            <person name="Alfjorden A."/>
            <person name="Peckova H."/>
            <person name="Swords F."/>
            <person name="Hooper C."/>
            <person name="Holzer A.S."/>
            <person name="Bass D."/>
            <person name="Burki F."/>
        </authorList>
    </citation>
    <scope>NUCLEOTIDE SEQUENCE [LARGE SCALE GENOMIC DNA]</scope>
    <source>
        <strain evidence="2">20-A016</strain>
    </source>
</reference>
<comment type="caution">
    <text evidence="2">The sequence shown here is derived from an EMBL/GenBank/DDBJ whole genome shotgun (WGS) entry which is preliminary data.</text>
</comment>
<dbReference type="Proteomes" id="UP001439008">
    <property type="component" value="Unassembled WGS sequence"/>
</dbReference>
<evidence type="ECO:0000313" key="3">
    <source>
        <dbReference type="Proteomes" id="UP001439008"/>
    </source>
</evidence>
<organism evidence="2 3">
    <name type="scientific">Bonamia ostreae</name>
    <dbReference type="NCBI Taxonomy" id="126728"/>
    <lineage>
        <taxon>Eukaryota</taxon>
        <taxon>Sar</taxon>
        <taxon>Rhizaria</taxon>
        <taxon>Endomyxa</taxon>
        <taxon>Ascetosporea</taxon>
        <taxon>Haplosporida</taxon>
        <taxon>Bonamia</taxon>
    </lineage>
</organism>
<proteinExistence type="predicted"/>
<protein>
    <submittedName>
        <fullName evidence="2">Uncharacterized protein</fullName>
    </submittedName>
</protein>
<evidence type="ECO:0000256" key="1">
    <source>
        <dbReference type="SAM" id="MobiDB-lite"/>
    </source>
</evidence>
<evidence type="ECO:0000313" key="2">
    <source>
        <dbReference type="EMBL" id="MES1921494.1"/>
    </source>
</evidence>